<dbReference type="Pfam" id="PF01794">
    <property type="entry name" value="Ferric_reduct"/>
    <property type="match status" value="1"/>
</dbReference>
<comment type="subcellular location">
    <subcellularLocation>
        <location evidence="1">Membrane</location>
        <topology evidence="1">Multi-pass membrane protein</topology>
    </subcellularLocation>
</comment>
<evidence type="ECO:0000313" key="7">
    <source>
        <dbReference type="EMBL" id="OGM06179.1"/>
    </source>
</evidence>
<reference evidence="7 8" key="1">
    <citation type="journal article" date="2016" name="Nat. Commun.">
        <title>Thousands of microbial genomes shed light on interconnected biogeochemical processes in an aquifer system.</title>
        <authorList>
            <person name="Anantharaman K."/>
            <person name="Brown C.T."/>
            <person name="Hug L.A."/>
            <person name="Sharon I."/>
            <person name="Castelle C.J."/>
            <person name="Probst A.J."/>
            <person name="Thomas B.C."/>
            <person name="Singh A."/>
            <person name="Wilkins M.J."/>
            <person name="Karaoz U."/>
            <person name="Brodie E.L."/>
            <person name="Williams K.H."/>
            <person name="Hubbard S.S."/>
            <person name="Banfield J.F."/>
        </authorList>
    </citation>
    <scope>NUCLEOTIDE SEQUENCE [LARGE SCALE GENOMIC DNA]</scope>
</reference>
<evidence type="ECO:0000313" key="8">
    <source>
        <dbReference type="Proteomes" id="UP000177737"/>
    </source>
</evidence>
<dbReference type="GO" id="GO:0016020">
    <property type="term" value="C:membrane"/>
    <property type="evidence" value="ECO:0007669"/>
    <property type="project" value="UniProtKB-SubCell"/>
</dbReference>
<feature type="transmembrane region" description="Helical" evidence="5">
    <location>
        <begin position="12"/>
        <end position="31"/>
    </location>
</feature>
<comment type="caution">
    <text evidence="7">The sequence shown here is derived from an EMBL/GenBank/DDBJ whole genome shotgun (WGS) entry which is preliminary data.</text>
</comment>
<keyword evidence="3 5" id="KW-1133">Transmembrane helix</keyword>
<gene>
    <name evidence="7" type="ORF">A2129_00830</name>
</gene>
<feature type="transmembrane region" description="Helical" evidence="5">
    <location>
        <begin position="52"/>
        <end position="72"/>
    </location>
</feature>
<name>A0A1F7WUR4_9BACT</name>
<keyword evidence="2 5" id="KW-0812">Transmembrane</keyword>
<keyword evidence="4 5" id="KW-0472">Membrane</keyword>
<proteinExistence type="predicted"/>
<feature type="non-terminal residue" evidence="7">
    <location>
        <position position="1"/>
    </location>
</feature>
<feature type="domain" description="Ferric oxidoreductase" evidence="6">
    <location>
        <begin position="14"/>
        <end position="137"/>
    </location>
</feature>
<feature type="transmembrane region" description="Helical" evidence="5">
    <location>
        <begin position="125"/>
        <end position="143"/>
    </location>
</feature>
<evidence type="ECO:0000256" key="2">
    <source>
        <dbReference type="ARBA" id="ARBA00022692"/>
    </source>
</evidence>
<sequence>DNPILITNFFQRLTGLTAFILLFWQIILGSYMTPLTEKLGGWVFKFHTTQGIFVYGLILIHPMLYTLFNYFSLGIFNPLFTILPMSLVASELWISFGRFAFLLLTIGVLAGYFRTKPFLRERWRSLHILNYVAFIAVAIHSYFTGTDAWEPPFSYFFWVAVFVIGFTILRRLYRKFLLPKKEYV</sequence>
<organism evidence="7 8">
    <name type="scientific">Candidatus Woesebacteria bacterium GWC1_42_13</name>
    <dbReference type="NCBI Taxonomy" id="1802475"/>
    <lineage>
        <taxon>Bacteria</taxon>
        <taxon>Candidatus Woeseibacteriota</taxon>
    </lineage>
</organism>
<dbReference type="AlphaFoldDB" id="A0A1F7WUR4"/>
<accession>A0A1F7WUR4</accession>
<evidence type="ECO:0000256" key="3">
    <source>
        <dbReference type="ARBA" id="ARBA00022989"/>
    </source>
</evidence>
<evidence type="ECO:0000256" key="1">
    <source>
        <dbReference type="ARBA" id="ARBA00004141"/>
    </source>
</evidence>
<feature type="transmembrane region" description="Helical" evidence="5">
    <location>
        <begin position="92"/>
        <end position="113"/>
    </location>
</feature>
<dbReference type="Proteomes" id="UP000177737">
    <property type="component" value="Unassembled WGS sequence"/>
</dbReference>
<evidence type="ECO:0000256" key="4">
    <source>
        <dbReference type="ARBA" id="ARBA00023136"/>
    </source>
</evidence>
<evidence type="ECO:0000259" key="6">
    <source>
        <dbReference type="Pfam" id="PF01794"/>
    </source>
</evidence>
<evidence type="ECO:0000256" key="5">
    <source>
        <dbReference type="SAM" id="Phobius"/>
    </source>
</evidence>
<dbReference type="InterPro" id="IPR013130">
    <property type="entry name" value="Fe3_Rdtase_TM_dom"/>
</dbReference>
<protein>
    <recommendedName>
        <fullName evidence="6">Ferric oxidoreductase domain-containing protein</fullName>
    </recommendedName>
</protein>
<feature type="transmembrane region" description="Helical" evidence="5">
    <location>
        <begin position="155"/>
        <end position="173"/>
    </location>
</feature>
<dbReference type="EMBL" id="MGFN01000043">
    <property type="protein sequence ID" value="OGM06179.1"/>
    <property type="molecule type" value="Genomic_DNA"/>
</dbReference>